<dbReference type="AlphaFoldDB" id="A0A9P7DFD7"/>
<dbReference type="GeneID" id="64600771"/>
<dbReference type="InterPro" id="IPR011009">
    <property type="entry name" value="Kinase-like_dom_sf"/>
</dbReference>
<dbReference type="GO" id="GO:0016301">
    <property type="term" value="F:kinase activity"/>
    <property type="evidence" value="ECO:0007669"/>
    <property type="project" value="UniProtKB-KW"/>
</dbReference>
<accession>A0A9P7DFD7</accession>
<organism evidence="2 3">
    <name type="scientific">Suillus plorans</name>
    <dbReference type="NCBI Taxonomy" id="116603"/>
    <lineage>
        <taxon>Eukaryota</taxon>
        <taxon>Fungi</taxon>
        <taxon>Dikarya</taxon>
        <taxon>Basidiomycota</taxon>
        <taxon>Agaricomycotina</taxon>
        <taxon>Agaricomycetes</taxon>
        <taxon>Agaricomycetidae</taxon>
        <taxon>Boletales</taxon>
        <taxon>Suillineae</taxon>
        <taxon>Suillaceae</taxon>
        <taxon>Suillus</taxon>
    </lineage>
</organism>
<proteinExistence type="predicted"/>
<protein>
    <submittedName>
        <fullName evidence="2">Protein kinase subdomain-containing protein PKL</fullName>
    </submittedName>
</protein>
<sequence length="311" mass="35837">MPVQLSTDDDVDIPSPSIRNLSLSPLLYLVKAFLSLTPPRWKPAIYDAIIGNRYMCTPMYHDIFRLPFGLVLKVVKKHSYVEADALRFVSTLRDIHVPRYIDSVSSQYKSYLLTTWVEGDCPGDVWDDLTASDKERLAHDLRHQLGSMRLQTRSYEFRAICNASGGPVDDPRIPWVARENLQTIPSSQDFAAEVWTGLDWPMNRDTLQPLLRPLIDRDGVPVVFSHGDLLPKNLIFPGGLNHWRSGGEKICIIDWEYAGWMPIFWDALKATWLECEPDTEWLQMMRMIFPDCIEELDADWQWRSRSGVTIL</sequence>
<dbReference type="Proteomes" id="UP000719766">
    <property type="component" value="Unassembled WGS sequence"/>
</dbReference>
<gene>
    <name evidence="2" type="ORF">HD556DRAFT_1445912</name>
</gene>
<keyword evidence="2" id="KW-0418">Kinase</keyword>
<dbReference type="InterPro" id="IPR002575">
    <property type="entry name" value="Aminoglycoside_PTrfase"/>
</dbReference>
<keyword evidence="3" id="KW-1185">Reference proteome</keyword>
<comment type="caution">
    <text evidence="2">The sequence shown here is derived from an EMBL/GenBank/DDBJ whole genome shotgun (WGS) entry which is preliminary data.</text>
</comment>
<keyword evidence="2" id="KW-0808">Transferase</keyword>
<feature type="domain" description="Aminoglycoside phosphotransferase" evidence="1">
    <location>
        <begin position="82"/>
        <end position="282"/>
    </location>
</feature>
<dbReference type="SUPFAM" id="SSF56112">
    <property type="entry name" value="Protein kinase-like (PK-like)"/>
    <property type="match status" value="1"/>
</dbReference>
<dbReference type="Gene3D" id="3.90.1200.10">
    <property type="match status" value="1"/>
</dbReference>
<dbReference type="Pfam" id="PF01636">
    <property type="entry name" value="APH"/>
    <property type="match status" value="1"/>
</dbReference>
<dbReference type="EMBL" id="JABBWE010000048">
    <property type="protein sequence ID" value="KAG1790625.1"/>
    <property type="molecule type" value="Genomic_DNA"/>
</dbReference>
<dbReference type="PANTHER" id="PTHR21310">
    <property type="entry name" value="AMINOGLYCOSIDE PHOSPHOTRANSFERASE-RELATED-RELATED"/>
    <property type="match status" value="1"/>
</dbReference>
<dbReference type="RefSeq" id="XP_041157579.1">
    <property type="nucleotide sequence ID" value="XM_041307007.1"/>
</dbReference>
<evidence type="ECO:0000313" key="3">
    <source>
        <dbReference type="Proteomes" id="UP000719766"/>
    </source>
</evidence>
<dbReference type="InterPro" id="IPR051678">
    <property type="entry name" value="AGP_Transferase"/>
</dbReference>
<evidence type="ECO:0000259" key="1">
    <source>
        <dbReference type="Pfam" id="PF01636"/>
    </source>
</evidence>
<reference evidence="2" key="1">
    <citation type="journal article" date="2020" name="New Phytol.">
        <title>Comparative genomics reveals dynamic genome evolution in host specialist ectomycorrhizal fungi.</title>
        <authorList>
            <person name="Lofgren L.A."/>
            <person name="Nguyen N.H."/>
            <person name="Vilgalys R."/>
            <person name="Ruytinx J."/>
            <person name="Liao H.L."/>
            <person name="Branco S."/>
            <person name="Kuo A."/>
            <person name="LaButti K."/>
            <person name="Lipzen A."/>
            <person name="Andreopoulos W."/>
            <person name="Pangilinan J."/>
            <person name="Riley R."/>
            <person name="Hundley H."/>
            <person name="Na H."/>
            <person name="Barry K."/>
            <person name="Grigoriev I.V."/>
            <person name="Stajich J.E."/>
            <person name="Kennedy P.G."/>
        </authorList>
    </citation>
    <scope>NUCLEOTIDE SEQUENCE</scope>
    <source>
        <strain evidence="2">S12</strain>
    </source>
</reference>
<evidence type="ECO:0000313" key="2">
    <source>
        <dbReference type="EMBL" id="KAG1790625.1"/>
    </source>
</evidence>
<dbReference type="OrthoDB" id="5404599at2759"/>
<dbReference type="PANTHER" id="PTHR21310:SF58">
    <property type="entry name" value="AMINOGLYCOSIDE PHOSPHOTRANSFERASE DOMAIN-CONTAINING PROTEIN"/>
    <property type="match status" value="1"/>
</dbReference>
<name>A0A9P7DFD7_9AGAM</name>